<evidence type="ECO:0000313" key="1">
    <source>
        <dbReference type="EMBL" id="KAK6745551.1"/>
    </source>
</evidence>
<gene>
    <name evidence="1" type="primary">Necator_chrIII.g12727</name>
    <name evidence="1" type="ORF">RB195_011960</name>
</gene>
<keyword evidence="2" id="KW-1185">Reference proteome</keyword>
<organism evidence="1 2">
    <name type="scientific">Necator americanus</name>
    <name type="common">Human hookworm</name>
    <dbReference type="NCBI Taxonomy" id="51031"/>
    <lineage>
        <taxon>Eukaryota</taxon>
        <taxon>Metazoa</taxon>
        <taxon>Ecdysozoa</taxon>
        <taxon>Nematoda</taxon>
        <taxon>Chromadorea</taxon>
        <taxon>Rhabditida</taxon>
        <taxon>Rhabditina</taxon>
        <taxon>Rhabditomorpha</taxon>
        <taxon>Strongyloidea</taxon>
        <taxon>Ancylostomatidae</taxon>
        <taxon>Bunostominae</taxon>
        <taxon>Necator</taxon>
    </lineage>
</organism>
<evidence type="ECO:0000313" key="2">
    <source>
        <dbReference type="Proteomes" id="UP001303046"/>
    </source>
</evidence>
<comment type="caution">
    <text evidence="1">The sequence shown here is derived from an EMBL/GenBank/DDBJ whole genome shotgun (WGS) entry which is preliminary data.</text>
</comment>
<reference evidence="1 2" key="1">
    <citation type="submission" date="2023-08" db="EMBL/GenBank/DDBJ databases">
        <title>A Necator americanus chromosomal reference genome.</title>
        <authorList>
            <person name="Ilik V."/>
            <person name="Petrzelkova K.J."/>
            <person name="Pardy F."/>
            <person name="Fuh T."/>
            <person name="Niatou-Singa F.S."/>
            <person name="Gouil Q."/>
            <person name="Baker L."/>
            <person name="Ritchie M.E."/>
            <person name="Jex A.R."/>
            <person name="Gazzola D."/>
            <person name="Li H."/>
            <person name="Toshio Fujiwara R."/>
            <person name="Zhan B."/>
            <person name="Aroian R.V."/>
            <person name="Pafco B."/>
            <person name="Schwarz E.M."/>
        </authorList>
    </citation>
    <scope>NUCLEOTIDE SEQUENCE [LARGE SCALE GENOMIC DNA]</scope>
    <source>
        <strain evidence="1 2">Aroian</strain>
        <tissue evidence="1">Whole animal</tissue>
    </source>
</reference>
<dbReference type="EMBL" id="JAVFWL010000003">
    <property type="protein sequence ID" value="KAK6745551.1"/>
    <property type="molecule type" value="Genomic_DNA"/>
</dbReference>
<proteinExistence type="predicted"/>
<sequence>MLCQRPTTTAIDDNVCSRWAEEDGEEEEVEEEEEEEVNYRMFESVDGFKFGGEKAQKCTCERRSECERGSDAFGCAAFVAAFPIAQWHAHLTRTAAAAAAAGADVNWLAARPPPQPPPPPTDTPARTCVIRLAAATSRTHPVLSKSGTPSR</sequence>
<dbReference type="Proteomes" id="UP001303046">
    <property type="component" value="Unassembled WGS sequence"/>
</dbReference>
<protein>
    <submittedName>
        <fullName evidence="1">Uncharacterized protein</fullName>
    </submittedName>
</protein>
<name>A0ABR1D4U0_NECAM</name>
<accession>A0ABR1D4U0</accession>